<sequence length="147" mass="16875">MTTASSGFGFNYYIVLIGKSDNPIYELEYSTKGDKSVDHKYLSQFIAHAALDLVEEYLFTTNSMYLKVVDKFNEFFVNAFVGAQSSVKFLLLHDSSRVDESALKSFFTDLYELYCKFALNPLYEHHTVIKSTVFDKKAQNLAKKYLP</sequence>
<dbReference type="InterPro" id="IPR006722">
    <property type="entry name" value="Sedlin"/>
</dbReference>
<proteinExistence type="inferred from homology"/>
<reference evidence="4 5" key="1">
    <citation type="journal article" date="2018" name="Gigascience">
        <title>Genomes of trombidid mites reveal novel predicted allergens and laterally-transferred genes associated with secondary metabolism.</title>
        <authorList>
            <person name="Dong X."/>
            <person name="Chaisiri K."/>
            <person name="Xia D."/>
            <person name="Armstrong S.D."/>
            <person name="Fang Y."/>
            <person name="Donnelly M.J."/>
            <person name="Kadowaki T."/>
            <person name="McGarry J.W."/>
            <person name="Darby A.C."/>
            <person name="Makepeace B.L."/>
        </authorList>
    </citation>
    <scope>NUCLEOTIDE SEQUENCE [LARGE SCALE GENOMIC DNA]</scope>
    <source>
        <strain evidence="4">UoL-WK</strain>
    </source>
</reference>
<evidence type="ECO:0000313" key="4">
    <source>
        <dbReference type="EMBL" id="RWS17066.1"/>
    </source>
</evidence>
<organism evidence="4 5">
    <name type="scientific">Dinothrombium tinctorium</name>
    <dbReference type="NCBI Taxonomy" id="1965070"/>
    <lineage>
        <taxon>Eukaryota</taxon>
        <taxon>Metazoa</taxon>
        <taxon>Ecdysozoa</taxon>
        <taxon>Arthropoda</taxon>
        <taxon>Chelicerata</taxon>
        <taxon>Arachnida</taxon>
        <taxon>Acari</taxon>
        <taxon>Acariformes</taxon>
        <taxon>Trombidiformes</taxon>
        <taxon>Prostigmata</taxon>
        <taxon>Anystina</taxon>
        <taxon>Parasitengona</taxon>
        <taxon>Trombidioidea</taxon>
        <taxon>Trombidiidae</taxon>
        <taxon>Dinothrombium</taxon>
    </lineage>
</organism>
<dbReference type="GO" id="GO:0048471">
    <property type="term" value="C:perinuclear region of cytoplasm"/>
    <property type="evidence" value="ECO:0007669"/>
    <property type="project" value="UniProtKB-SubCell"/>
</dbReference>
<dbReference type="InterPro" id="IPR011012">
    <property type="entry name" value="Longin-like_dom_sf"/>
</dbReference>
<evidence type="ECO:0000256" key="3">
    <source>
        <dbReference type="ARBA" id="ARBA00022892"/>
    </source>
</evidence>
<keyword evidence="3" id="KW-0813">Transport</keyword>
<keyword evidence="5" id="KW-1185">Reference proteome</keyword>
<accession>A0A3S4RJT0</accession>
<evidence type="ECO:0000256" key="2">
    <source>
        <dbReference type="ARBA" id="ARBA00006626"/>
    </source>
</evidence>
<dbReference type="SUPFAM" id="SSF64356">
    <property type="entry name" value="SNARE-like"/>
    <property type="match status" value="1"/>
</dbReference>
<comment type="subcellular location">
    <subcellularLocation>
        <location evidence="1">Cytoplasm</location>
        <location evidence="1">Perinuclear region</location>
    </subcellularLocation>
</comment>
<dbReference type="EMBL" id="NCKU01000123">
    <property type="protein sequence ID" value="RWS17066.1"/>
    <property type="molecule type" value="Genomic_DNA"/>
</dbReference>
<name>A0A3S4RJT0_9ACAR</name>
<dbReference type="STRING" id="1965070.A0A3S4RJT0"/>
<dbReference type="OrthoDB" id="10252102at2759"/>
<dbReference type="Pfam" id="PF04628">
    <property type="entry name" value="Sedlin_N"/>
    <property type="match status" value="1"/>
</dbReference>
<evidence type="ECO:0000313" key="5">
    <source>
        <dbReference type="Proteomes" id="UP000285301"/>
    </source>
</evidence>
<dbReference type="GO" id="GO:0006888">
    <property type="term" value="P:endoplasmic reticulum to Golgi vesicle-mediated transport"/>
    <property type="evidence" value="ECO:0007669"/>
    <property type="project" value="InterPro"/>
</dbReference>
<dbReference type="CDD" id="cd14825">
    <property type="entry name" value="TRAPPC2_sedlin"/>
    <property type="match status" value="1"/>
</dbReference>
<dbReference type="AlphaFoldDB" id="A0A3S4RJT0"/>
<dbReference type="Gene3D" id="3.30.450.70">
    <property type="match status" value="1"/>
</dbReference>
<comment type="caution">
    <text evidence="4">The sequence shown here is derived from an EMBL/GenBank/DDBJ whole genome shotgun (WGS) entry which is preliminary data.</text>
</comment>
<protein>
    <submittedName>
        <fullName evidence="4">Trafficking protein particle complex subunit 2-like protein</fullName>
    </submittedName>
</protein>
<comment type="similarity">
    <text evidence="2">Belongs to the TRAPP small subunits family. Sedlin subfamily.</text>
</comment>
<dbReference type="PANTHER" id="PTHR12403">
    <property type="entry name" value="TRAFFICKING PROTEIN PARTICLE COMPLEX SUBUNIT 2"/>
    <property type="match status" value="1"/>
</dbReference>
<keyword evidence="3" id="KW-0931">ER-Golgi transport</keyword>
<dbReference type="Proteomes" id="UP000285301">
    <property type="component" value="Unassembled WGS sequence"/>
</dbReference>
<gene>
    <name evidence="4" type="ORF">B4U79_04801</name>
</gene>
<evidence type="ECO:0000256" key="1">
    <source>
        <dbReference type="ARBA" id="ARBA00004556"/>
    </source>
</evidence>